<dbReference type="EMBL" id="LQXD01000010">
    <property type="protein sequence ID" value="OIJ22983.1"/>
    <property type="molecule type" value="Genomic_DNA"/>
</dbReference>
<keyword evidence="4 6" id="KW-1005">Bacterial flagellum biogenesis</keyword>
<dbReference type="KEGG" id="aia:AWH56_025830"/>
<keyword evidence="7" id="KW-0282">Flagellum</keyword>
<evidence type="ECO:0000256" key="2">
    <source>
        <dbReference type="ARBA" id="ARBA00008787"/>
    </source>
</evidence>
<proteinExistence type="inferred from homology"/>
<keyword evidence="5" id="KW-0143">Chaperone</keyword>
<dbReference type="CDD" id="cd16098">
    <property type="entry name" value="FliS"/>
    <property type="match status" value="1"/>
</dbReference>
<evidence type="ECO:0000256" key="4">
    <source>
        <dbReference type="ARBA" id="ARBA00022795"/>
    </source>
</evidence>
<name>A0A1S2MEY4_9BACI</name>
<dbReference type="Pfam" id="PF02561">
    <property type="entry name" value="FliS"/>
    <property type="match status" value="1"/>
</dbReference>
<reference evidence="8" key="4">
    <citation type="submission" date="2020-10" db="EMBL/GenBank/DDBJ databases">
        <authorList>
            <person name="Bassil N.M."/>
            <person name="Lloyd J.R."/>
        </authorList>
    </citation>
    <scope>NUCLEOTIDE SEQUENCE</scope>
    <source>
        <strain evidence="8">NB2006</strain>
    </source>
</reference>
<evidence type="ECO:0000256" key="5">
    <source>
        <dbReference type="ARBA" id="ARBA00023186"/>
    </source>
</evidence>
<dbReference type="InterPro" id="IPR036584">
    <property type="entry name" value="FliS_sf"/>
</dbReference>
<comment type="similarity">
    <text evidence="2 6">Belongs to the FliS family.</text>
</comment>
<evidence type="ECO:0000256" key="1">
    <source>
        <dbReference type="ARBA" id="ARBA00004514"/>
    </source>
</evidence>
<dbReference type="RefSeq" id="WP_071315796.1">
    <property type="nucleotide sequence ID" value="NZ_CP063356.2"/>
</dbReference>
<evidence type="ECO:0000313" key="9">
    <source>
        <dbReference type="Proteomes" id="UP000180175"/>
    </source>
</evidence>
<dbReference type="OrthoDB" id="9792010at2"/>
<evidence type="ECO:0000313" key="7">
    <source>
        <dbReference type="EMBL" id="OIJ22983.1"/>
    </source>
</evidence>
<keyword evidence="7" id="KW-0969">Cilium</keyword>
<reference evidence="8 9" key="3">
    <citation type="journal article" date="2019" name="Int. J. Syst. Evol. Microbiol.">
        <title>Anaerobacillus isosaccharinicus sp. nov., an alkaliphilic bacterium which degrades isosaccharinic acid.</title>
        <authorList>
            <person name="Bassil N.M."/>
            <person name="Lloyd J.R."/>
        </authorList>
    </citation>
    <scope>NUCLEOTIDE SEQUENCE [LARGE SCALE GENOMIC DNA]</scope>
    <source>
        <strain evidence="8 9">NB2006</strain>
    </source>
</reference>
<sequence length="140" mass="15915">MTLITKEALHKKSPQEITALLYEACLDNLEEAKKAIQEKNYILANEKLQKSNDILERLGAGLNYEAGIIADQLDTVYNYMADRLVQANYNKDTNTIDEVITLIKQISAAWHQALKNNKDVQPKAVKQKTNAYEQTAIYEN</sequence>
<gene>
    <name evidence="8" type="primary">fliS</name>
    <name evidence="8" type="ORF">AWH56_025830</name>
    <name evidence="7" type="ORF">AWH56_03335</name>
</gene>
<dbReference type="InterPro" id="IPR003713">
    <property type="entry name" value="FliS"/>
</dbReference>
<dbReference type="NCBIfam" id="TIGR00208">
    <property type="entry name" value="fliS"/>
    <property type="match status" value="1"/>
</dbReference>
<comment type="subcellular location">
    <subcellularLocation>
        <location evidence="1 6">Cytoplasm</location>
        <location evidence="1 6">Cytosol</location>
    </subcellularLocation>
</comment>
<reference evidence="7 9" key="1">
    <citation type="submission" date="2016-10" db="EMBL/GenBank/DDBJ databases">
        <title>Draft genome sequences of four alkaliphilic bacteria belonging to the Anaerobacillus genus.</title>
        <authorList>
            <person name="Bassil N.M."/>
            <person name="Lloyd J.R."/>
        </authorList>
    </citation>
    <scope>NUCLEOTIDE SEQUENCE [LARGE SCALE GENOMIC DNA]</scope>
    <source>
        <strain evidence="7 9">NB2006</strain>
    </source>
</reference>
<dbReference type="GO" id="GO:0071973">
    <property type="term" value="P:bacterial-type flagellum-dependent cell motility"/>
    <property type="evidence" value="ECO:0007669"/>
    <property type="project" value="TreeGrafter"/>
</dbReference>
<dbReference type="GO" id="GO:0005829">
    <property type="term" value="C:cytosol"/>
    <property type="evidence" value="ECO:0007669"/>
    <property type="project" value="UniProtKB-SubCell"/>
</dbReference>
<organism evidence="7 9">
    <name type="scientific">Anaerobacillus isosaccharinicus</name>
    <dbReference type="NCBI Taxonomy" id="1532552"/>
    <lineage>
        <taxon>Bacteria</taxon>
        <taxon>Bacillati</taxon>
        <taxon>Bacillota</taxon>
        <taxon>Bacilli</taxon>
        <taxon>Bacillales</taxon>
        <taxon>Bacillaceae</taxon>
        <taxon>Anaerobacillus</taxon>
    </lineage>
</organism>
<dbReference type="EMBL" id="CP063356">
    <property type="protein sequence ID" value="QOY36019.1"/>
    <property type="molecule type" value="Genomic_DNA"/>
</dbReference>
<evidence type="ECO:0000256" key="3">
    <source>
        <dbReference type="ARBA" id="ARBA00022490"/>
    </source>
</evidence>
<evidence type="ECO:0000256" key="6">
    <source>
        <dbReference type="PIRNR" id="PIRNR039090"/>
    </source>
</evidence>
<accession>A0A1S2MEY4</accession>
<dbReference type="PIRSF" id="PIRSF039090">
    <property type="entry name" value="Flis"/>
    <property type="match status" value="1"/>
</dbReference>
<dbReference type="Gene3D" id="1.20.120.340">
    <property type="entry name" value="Flagellar protein FliS"/>
    <property type="match status" value="1"/>
</dbReference>
<dbReference type="AlphaFoldDB" id="A0A1S2MEY4"/>
<reference evidence="8 9" key="2">
    <citation type="journal article" date="2017" name="Genome Announc.">
        <title>Draft Genome Sequences of Four Alkaliphilic Bacteria Belonging to the Anaerobacillus Genus.</title>
        <authorList>
            <person name="Bassil N.M."/>
            <person name="Lloyd J.R."/>
        </authorList>
    </citation>
    <scope>NUCLEOTIDE SEQUENCE [LARGE SCALE GENOMIC DNA]</scope>
    <source>
        <strain evidence="8 9">NB2006</strain>
    </source>
</reference>
<keyword evidence="7" id="KW-0966">Cell projection</keyword>
<dbReference type="SUPFAM" id="SSF101116">
    <property type="entry name" value="Flagellar export chaperone FliS"/>
    <property type="match status" value="1"/>
</dbReference>
<keyword evidence="3 6" id="KW-0963">Cytoplasm</keyword>
<keyword evidence="9" id="KW-1185">Reference proteome</keyword>
<dbReference type="GO" id="GO:0044780">
    <property type="term" value="P:bacterial-type flagellum assembly"/>
    <property type="evidence" value="ECO:0007669"/>
    <property type="project" value="InterPro"/>
</dbReference>
<dbReference type="Proteomes" id="UP000180175">
    <property type="component" value="Chromosome"/>
</dbReference>
<protein>
    <recommendedName>
        <fullName evidence="6">Flagellar secretion chaperone FliS</fullName>
    </recommendedName>
</protein>
<dbReference type="PANTHER" id="PTHR34773:SF1">
    <property type="entry name" value="FLAGELLAR SECRETION CHAPERONE FLIS"/>
    <property type="match status" value="1"/>
</dbReference>
<evidence type="ECO:0000313" key="8">
    <source>
        <dbReference type="EMBL" id="QOY36019.1"/>
    </source>
</evidence>
<dbReference type="PANTHER" id="PTHR34773">
    <property type="entry name" value="FLAGELLAR SECRETION CHAPERONE FLIS"/>
    <property type="match status" value="1"/>
</dbReference>